<organism evidence="1 2">
    <name type="scientific">Cuscuta europaea</name>
    <name type="common">European dodder</name>
    <dbReference type="NCBI Taxonomy" id="41803"/>
    <lineage>
        <taxon>Eukaryota</taxon>
        <taxon>Viridiplantae</taxon>
        <taxon>Streptophyta</taxon>
        <taxon>Embryophyta</taxon>
        <taxon>Tracheophyta</taxon>
        <taxon>Spermatophyta</taxon>
        <taxon>Magnoliopsida</taxon>
        <taxon>eudicotyledons</taxon>
        <taxon>Gunneridae</taxon>
        <taxon>Pentapetalae</taxon>
        <taxon>asterids</taxon>
        <taxon>lamiids</taxon>
        <taxon>Solanales</taxon>
        <taxon>Convolvulaceae</taxon>
        <taxon>Cuscuteae</taxon>
        <taxon>Cuscuta</taxon>
        <taxon>Cuscuta subgen. Cuscuta</taxon>
    </lineage>
</organism>
<name>A0A9P0YGN8_CUSEU</name>
<evidence type="ECO:0000313" key="2">
    <source>
        <dbReference type="Proteomes" id="UP001152484"/>
    </source>
</evidence>
<comment type="caution">
    <text evidence="1">The sequence shown here is derived from an EMBL/GenBank/DDBJ whole genome shotgun (WGS) entry which is preliminary data.</text>
</comment>
<dbReference type="AlphaFoldDB" id="A0A9P0YGN8"/>
<dbReference type="EMBL" id="CAMAPE010000002">
    <property type="protein sequence ID" value="CAH9053669.1"/>
    <property type="molecule type" value="Genomic_DNA"/>
</dbReference>
<keyword evidence="2" id="KW-1185">Reference proteome</keyword>
<reference evidence="1" key="1">
    <citation type="submission" date="2022-07" db="EMBL/GenBank/DDBJ databases">
        <authorList>
            <person name="Macas J."/>
            <person name="Novak P."/>
            <person name="Neumann P."/>
        </authorList>
    </citation>
    <scope>NUCLEOTIDE SEQUENCE</scope>
</reference>
<accession>A0A9P0YGN8</accession>
<gene>
    <name evidence="1" type="ORF">CEURO_LOCUS532</name>
</gene>
<sequence>MVIAPSSTQLSARSVCIVSLPPGVSWSKILTRQFVILKQHIMILEYYYSPEK</sequence>
<evidence type="ECO:0000313" key="1">
    <source>
        <dbReference type="EMBL" id="CAH9053669.1"/>
    </source>
</evidence>
<dbReference type="Proteomes" id="UP001152484">
    <property type="component" value="Unassembled WGS sequence"/>
</dbReference>
<protein>
    <submittedName>
        <fullName evidence="1">Uncharacterized protein</fullName>
    </submittedName>
</protein>
<proteinExistence type="predicted"/>